<comment type="caution">
    <text evidence="6">The sequence shown here is derived from an EMBL/GenBank/DDBJ whole genome shotgun (WGS) entry which is preliminary data.</text>
</comment>
<evidence type="ECO:0000256" key="3">
    <source>
        <dbReference type="ARBA" id="ARBA00023125"/>
    </source>
</evidence>
<dbReference type="Gene3D" id="1.10.10.60">
    <property type="entry name" value="Homeodomain-like"/>
    <property type="match status" value="1"/>
</dbReference>
<evidence type="ECO:0000256" key="2">
    <source>
        <dbReference type="ARBA" id="ARBA00022578"/>
    </source>
</evidence>
<name>A0ABQ0PC82_9PROT</name>
<dbReference type="InterPro" id="IPR017894">
    <property type="entry name" value="HTH_IS21_transposase_type"/>
</dbReference>
<dbReference type="SUPFAM" id="SSF46689">
    <property type="entry name" value="Homeodomain-like"/>
    <property type="match status" value="1"/>
</dbReference>
<organism evidence="6 7">
    <name type="scientific">Gluconacetobacter sacchari DSM 12717</name>
    <dbReference type="NCBI Taxonomy" id="1307940"/>
    <lineage>
        <taxon>Bacteria</taxon>
        <taxon>Pseudomonadati</taxon>
        <taxon>Pseudomonadota</taxon>
        <taxon>Alphaproteobacteria</taxon>
        <taxon>Acetobacterales</taxon>
        <taxon>Acetobacteraceae</taxon>
        <taxon>Gluconacetobacter</taxon>
    </lineage>
</organism>
<dbReference type="PANTHER" id="PTHR35004:SF6">
    <property type="entry name" value="TRANSPOSASE"/>
    <property type="match status" value="1"/>
</dbReference>
<evidence type="ECO:0000256" key="1">
    <source>
        <dbReference type="ARBA" id="ARBA00009277"/>
    </source>
</evidence>
<evidence type="ECO:0000313" key="7">
    <source>
        <dbReference type="Proteomes" id="UP001060895"/>
    </source>
</evidence>
<reference evidence="6" key="1">
    <citation type="submission" date="2013-04" db="EMBL/GenBank/DDBJ databases">
        <title>The genome sequencing project of 58 acetic acid bacteria.</title>
        <authorList>
            <person name="Okamoto-Kainuma A."/>
            <person name="Ishikawa M."/>
            <person name="Umino S."/>
            <person name="Koizumi Y."/>
            <person name="Shiwa Y."/>
            <person name="Yoshikawa H."/>
            <person name="Matsutani M."/>
            <person name="Matsushita K."/>
        </authorList>
    </citation>
    <scope>NUCLEOTIDE SEQUENCE</scope>
    <source>
        <strain evidence="6">DSM 12717</strain>
    </source>
</reference>
<proteinExistence type="inferred from homology"/>
<accession>A0ABQ0PC82</accession>
<comment type="similarity">
    <text evidence="1">Belongs to the transposase IS21/IS408/IS1162 family.</text>
</comment>
<keyword evidence="3" id="KW-0238">DNA-binding</keyword>
<feature type="domain" description="HTH IS21-type" evidence="5">
    <location>
        <begin position="5"/>
        <end position="68"/>
    </location>
</feature>
<dbReference type="PROSITE" id="PS50531">
    <property type="entry name" value="HTH_IS21"/>
    <property type="match status" value="1"/>
</dbReference>
<protein>
    <recommendedName>
        <fullName evidence="5">HTH IS21-type domain-containing protein</fullName>
    </recommendedName>
</protein>
<evidence type="ECO:0000313" key="6">
    <source>
        <dbReference type="EMBL" id="GBQ31156.1"/>
    </source>
</evidence>
<keyword evidence="7" id="KW-1185">Reference proteome</keyword>
<dbReference type="Proteomes" id="UP001060895">
    <property type="component" value="Unassembled WGS sequence"/>
</dbReference>
<evidence type="ECO:0000259" key="5">
    <source>
        <dbReference type="PROSITE" id="PS50531"/>
    </source>
</evidence>
<dbReference type="EMBL" id="BAQP01000441">
    <property type="protein sequence ID" value="GBQ31156.1"/>
    <property type="molecule type" value="Genomic_DNA"/>
</dbReference>
<dbReference type="InterPro" id="IPR009057">
    <property type="entry name" value="Homeodomain-like_sf"/>
</dbReference>
<keyword evidence="2" id="KW-0815">Transposition</keyword>
<gene>
    <name evidence="6" type="ORF">AA12717_3674</name>
</gene>
<sequence length="90" mass="10455">MIGVRETVLIHELKRQGLGVSAIARQTCLDRKTVRRYLARGIEAPRYSPREENERIAERFRSYLLGRLEAYPGLSARRLHREITPMGYEG</sequence>
<evidence type="ECO:0000256" key="4">
    <source>
        <dbReference type="ARBA" id="ARBA00023172"/>
    </source>
</evidence>
<dbReference type="PANTHER" id="PTHR35004">
    <property type="entry name" value="TRANSPOSASE RV3428C-RELATED"/>
    <property type="match status" value="1"/>
</dbReference>
<keyword evidence="4" id="KW-0233">DNA recombination</keyword>